<evidence type="ECO:0000259" key="1">
    <source>
        <dbReference type="Pfam" id="PF08349"/>
    </source>
</evidence>
<dbReference type="Pfam" id="PF04463">
    <property type="entry name" value="2-thiour_desulf"/>
    <property type="match status" value="1"/>
</dbReference>
<protein>
    <submittedName>
        <fullName evidence="2">DUF523 and DUF1722 domain-containing protein</fullName>
    </submittedName>
</protein>
<dbReference type="PANTHER" id="PTHR30087">
    <property type="entry name" value="INNER MEMBRANE PROTEIN"/>
    <property type="match status" value="1"/>
</dbReference>
<gene>
    <name evidence="2" type="ORF">RBH19_12255</name>
</gene>
<reference evidence="2 3" key="1">
    <citation type="submission" date="2023-08" db="EMBL/GenBank/DDBJ databases">
        <title>Whole-genome sequencing of halo(alkali)philic microorganisms from hypersaline lakes.</title>
        <authorList>
            <person name="Sorokin D.Y."/>
            <person name="Abbas B."/>
            <person name="Merkel A.Y."/>
        </authorList>
    </citation>
    <scope>NUCLEOTIDE SEQUENCE [LARGE SCALE GENOMIC DNA]</scope>
    <source>
        <strain evidence="2 3">AB-CW4</strain>
    </source>
</reference>
<name>A0ABU0W9C6_9GAMM</name>
<dbReference type="EMBL" id="JAVDDT010000008">
    <property type="protein sequence ID" value="MDQ2070644.1"/>
    <property type="molecule type" value="Genomic_DNA"/>
</dbReference>
<dbReference type="PIRSF" id="PIRSF037004">
    <property type="entry name" value="UCP037004"/>
    <property type="match status" value="1"/>
</dbReference>
<dbReference type="Proteomes" id="UP001239019">
    <property type="component" value="Unassembled WGS sequence"/>
</dbReference>
<feature type="domain" description="DUF1722" evidence="1">
    <location>
        <begin position="198"/>
        <end position="314"/>
    </location>
</feature>
<organism evidence="2 3">
    <name type="scientific">Natronospira bacteriovora</name>
    <dbReference type="NCBI Taxonomy" id="3069753"/>
    <lineage>
        <taxon>Bacteria</taxon>
        <taxon>Pseudomonadati</taxon>
        <taxon>Pseudomonadota</taxon>
        <taxon>Gammaproteobacteria</taxon>
        <taxon>Natronospirales</taxon>
        <taxon>Natronospiraceae</taxon>
        <taxon>Natronospira</taxon>
    </lineage>
</organism>
<dbReference type="PANTHER" id="PTHR30087:SF0">
    <property type="entry name" value="INNER MEMBRANE PROTEIN"/>
    <property type="match status" value="1"/>
</dbReference>
<sequence>MTDIPREPDHRIPVGISACLIGEEVRYNGGHKRHRYVQEVMGRHFRYIPLCPEVAIGLGVPRPPIRLVGDPERPRAVESDNPERDSTDALAAYGREQAHGLHGEISGYILKAKSPSCGMERVKVYDHKGMPSGNGRGIFAAALMEQHPTLPVEEEGRLNDPAIRDNFVERVYVYDRWRQLVAGGLTAGRLVDFHTRHKFLILAHDQLAYRELGRLMASAGEADIETLAGQYLKQLMAALSKHASRRDHSNVLLHVAGYFKRHLDADDRQELSDTIHAYRRGEQPLLVPLTLLRHHLRRHPEPYLANQQYLDPFPRELGSGER</sequence>
<evidence type="ECO:0000313" key="3">
    <source>
        <dbReference type="Proteomes" id="UP001239019"/>
    </source>
</evidence>
<dbReference type="InterPro" id="IPR017087">
    <property type="entry name" value="UCP037004"/>
</dbReference>
<evidence type="ECO:0000313" key="2">
    <source>
        <dbReference type="EMBL" id="MDQ2070644.1"/>
    </source>
</evidence>
<dbReference type="InterPro" id="IPR007553">
    <property type="entry name" value="2-thiour_desulf"/>
</dbReference>
<keyword evidence="3" id="KW-1185">Reference proteome</keyword>
<dbReference type="RefSeq" id="WP_306729139.1">
    <property type="nucleotide sequence ID" value="NZ_JAVDDT010000008.1"/>
</dbReference>
<proteinExistence type="predicted"/>
<accession>A0ABU0W9C6</accession>
<dbReference type="Pfam" id="PF08349">
    <property type="entry name" value="DUF1722"/>
    <property type="match status" value="1"/>
</dbReference>
<dbReference type="InterPro" id="IPR013560">
    <property type="entry name" value="DUF1722"/>
</dbReference>
<comment type="caution">
    <text evidence="2">The sequence shown here is derived from an EMBL/GenBank/DDBJ whole genome shotgun (WGS) entry which is preliminary data.</text>
</comment>